<keyword evidence="6 12" id="KW-0547">Nucleotide-binding</keyword>
<dbReference type="GO" id="GO:0016020">
    <property type="term" value="C:membrane"/>
    <property type="evidence" value="ECO:0007669"/>
    <property type="project" value="UniProtKB-SubCell"/>
</dbReference>
<evidence type="ECO:0000256" key="9">
    <source>
        <dbReference type="ARBA" id="ARBA00022989"/>
    </source>
</evidence>
<reference evidence="15 16" key="1">
    <citation type="submission" date="2019-05" db="EMBL/GenBank/DDBJ databases">
        <title>Mikania micrantha, genome provides insights into the molecular mechanism of rapid growth.</title>
        <authorList>
            <person name="Liu B."/>
        </authorList>
    </citation>
    <scope>NUCLEOTIDE SEQUENCE [LARGE SCALE GENOMIC DNA]</scope>
    <source>
        <strain evidence="15">NLD-2019</strain>
        <tissue evidence="15">Leaf</tissue>
    </source>
</reference>
<dbReference type="SMART" id="SM00220">
    <property type="entry name" value="S_TKc"/>
    <property type="match status" value="1"/>
</dbReference>
<proteinExistence type="predicted"/>
<keyword evidence="3" id="KW-0808">Transferase</keyword>
<protein>
    <recommendedName>
        <fullName evidence="14">Protein kinase domain-containing protein</fullName>
    </recommendedName>
</protein>
<evidence type="ECO:0000256" key="7">
    <source>
        <dbReference type="ARBA" id="ARBA00022777"/>
    </source>
</evidence>
<keyword evidence="11" id="KW-0325">Glycoprotein</keyword>
<dbReference type="OrthoDB" id="10252171at2759"/>
<evidence type="ECO:0000256" key="6">
    <source>
        <dbReference type="ARBA" id="ARBA00022741"/>
    </source>
</evidence>
<keyword evidence="8 12" id="KW-0067">ATP-binding</keyword>
<evidence type="ECO:0000259" key="14">
    <source>
        <dbReference type="PROSITE" id="PS50011"/>
    </source>
</evidence>
<dbReference type="InterPro" id="IPR017441">
    <property type="entry name" value="Protein_kinase_ATP_BS"/>
</dbReference>
<feature type="binding site" evidence="12">
    <location>
        <position position="741"/>
    </location>
    <ligand>
        <name>ATP</name>
        <dbReference type="ChEBI" id="CHEBI:30616"/>
    </ligand>
</feature>
<dbReference type="CDD" id="cd14066">
    <property type="entry name" value="STKc_IRAK"/>
    <property type="match status" value="1"/>
</dbReference>
<dbReference type="EMBL" id="SZYD01000017">
    <property type="protein sequence ID" value="KAD3068442.1"/>
    <property type="molecule type" value="Genomic_DNA"/>
</dbReference>
<evidence type="ECO:0000256" key="2">
    <source>
        <dbReference type="ARBA" id="ARBA00022527"/>
    </source>
</evidence>
<dbReference type="PROSITE" id="PS00108">
    <property type="entry name" value="PROTEIN_KINASE_ST"/>
    <property type="match status" value="1"/>
</dbReference>
<feature type="compositionally biased region" description="Gly residues" evidence="13">
    <location>
        <begin position="126"/>
        <end position="135"/>
    </location>
</feature>
<feature type="compositionally biased region" description="Basic and acidic residues" evidence="13">
    <location>
        <begin position="139"/>
        <end position="148"/>
    </location>
</feature>
<dbReference type="Gene3D" id="3.30.200.20">
    <property type="entry name" value="Phosphorylase Kinase, domain 1"/>
    <property type="match status" value="1"/>
</dbReference>
<evidence type="ECO:0000256" key="3">
    <source>
        <dbReference type="ARBA" id="ARBA00022679"/>
    </source>
</evidence>
<evidence type="ECO:0000256" key="8">
    <source>
        <dbReference type="ARBA" id="ARBA00022840"/>
    </source>
</evidence>
<dbReference type="GO" id="GO:0005524">
    <property type="term" value="F:ATP binding"/>
    <property type="evidence" value="ECO:0007669"/>
    <property type="project" value="UniProtKB-UniRule"/>
</dbReference>
<dbReference type="AlphaFoldDB" id="A0A5N6M3T2"/>
<dbReference type="PANTHER" id="PTHR27009">
    <property type="entry name" value="RUST RESISTANCE KINASE LR10-RELATED"/>
    <property type="match status" value="1"/>
</dbReference>
<keyword evidence="5" id="KW-0732">Signal</keyword>
<keyword evidence="9" id="KW-1133">Transmembrane helix</keyword>
<dbReference type="InterPro" id="IPR000719">
    <property type="entry name" value="Prot_kinase_dom"/>
</dbReference>
<dbReference type="InterPro" id="IPR008271">
    <property type="entry name" value="Ser/Thr_kinase_AS"/>
</dbReference>
<dbReference type="FunFam" id="1.10.510.10:FF:000590">
    <property type="entry name" value="PR5-like receptor kinase"/>
    <property type="match status" value="1"/>
</dbReference>
<keyword evidence="10" id="KW-0472">Membrane</keyword>
<evidence type="ECO:0000256" key="12">
    <source>
        <dbReference type="PROSITE-ProRule" id="PRU10141"/>
    </source>
</evidence>
<evidence type="ECO:0000313" key="16">
    <source>
        <dbReference type="Proteomes" id="UP000326396"/>
    </source>
</evidence>
<dbReference type="Proteomes" id="UP000326396">
    <property type="component" value="Linkage Group LG7"/>
</dbReference>
<dbReference type="SUPFAM" id="SSF56112">
    <property type="entry name" value="Protein kinase-like (PK-like)"/>
    <property type="match status" value="1"/>
</dbReference>
<organism evidence="15 16">
    <name type="scientific">Mikania micrantha</name>
    <name type="common">bitter vine</name>
    <dbReference type="NCBI Taxonomy" id="192012"/>
    <lineage>
        <taxon>Eukaryota</taxon>
        <taxon>Viridiplantae</taxon>
        <taxon>Streptophyta</taxon>
        <taxon>Embryophyta</taxon>
        <taxon>Tracheophyta</taxon>
        <taxon>Spermatophyta</taxon>
        <taxon>Magnoliopsida</taxon>
        <taxon>eudicotyledons</taxon>
        <taxon>Gunneridae</taxon>
        <taxon>Pentapetalae</taxon>
        <taxon>asterids</taxon>
        <taxon>campanulids</taxon>
        <taxon>Asterales</taxon>
        <taxon>Asteraceae</taxon>
        <taxon>Asteroideae</taxon>
        <taxon>Heliantheae alliance</taxon>
        <taxon>Eupatorieae</taxon>
        <taxon>Mikania</taxon>
    </lineage>
</organism>
<keyword evidence="2" id="KW-0723">Serine/threonine-protein kinase</keyword>
<dbReference type="Pfam" id="PF00069">
    <property type="entry name" value="Pkinase"/>
    <property type="match status" value="1"/>
</dbReference>
<dbReference type="InterPro" id="IPR011009">
    <property type="entry name" value="Kinase-like_dom_sf"/>
</dbReference>
<feature type="domain" description="Protein kinase" evidence="14">
    <location>
        <begin position="713"/>
        <end position="1001"/>
    </location>
</feature>
<gene>
    <name evidence="15" type="ORF">E3N88_36322</name>
</gene>
<evidence type="ECO:0000256" key="5">
    <source>
        <dbReference type="ARBA" id="ARBA00022729"/>
    </source>
</evidence>
<evidence type="ECO:0000256" key="10">
    <source>
        <dbReference type="ARBA" id="ARBA00023136"/>
    </source>
</evidence>
<keyword evidence="4" id="KW-0812">Transmembrane</keyword>
<accession>A0A5N6M3T2</accession>
<dbReference type="PROSITE" id="PS50011">
    <property type="entry name" value="PROTEIN_KINASE_DOM"/>
    <property type="match status" value="1"/>
</dbReference>
<dbReference type="GO" id="GO:0004674">
    <property type="term" value="F:protein serine/threonine kinase activity"/>
    <property type="evidence" value="ECO:0007669"/>
    <property type="project" value="UniProtKB-KW"/>
</dbReference>
<evidence type="ECO:0000256" key="13">
    <source>
        <dbReference type="SAM" id="MobiDB-lite"/>
    </source>
</evidence>
<keyword evidence="7" id="KW-0418">Kinase</keyword>
<comment type="subcellular location">
    <subcellularLocation>
        <location evidence="1">Membrane</location>
        <topology evidence="1">Single-pass type I membrane protein</topology>
    </subcellularLocation>
</comment>
<dbReference type="PROSITE" id="PS00107">
    <property type="entry name" value="PROTEIN_KINASE_ATP"/>
    <property type="match status" value="1"/>
</dbReference>
<dbReference type="FunFam" id="3.30.200.20:FF:000178">
    <property type="entry name" value="serine/threonine-protein kinase PBS1-like"/>
    <property type="match status" value="1"/>
</dbReference>
<evidence type="ECO:0000256" key="11">
    <source>
        <dbReference type="ARBA" id="ARBA00023180"/>
    </source>
</evidence>
<keyword evidence="16" id="KW-1185">Reference proteome</keyword>
<dbReference type="InterPro" id="IPR045874">
    <property type="entry name" value="LRK10/LRL21-25-like"/>
</dbReference>
<feature type="region of interest" description="Disordered" evidence="13">
    <location>
        <begin position="126"/>
        <end position="152"/>
    </location>
</feature>
<comment type="caution">
    <text evidence="15">The sequence shown here is derived from an EMBL/GenBank/DDBJ whole genome shotgun (WGS) entry which is preliminary data.</text>
</comment>
<sequence>MADQSSVTLQKKFHHRAKELNIAIGLSKVLIDDRKKMGFSGNQDSLVLKKKDSTRILGPETIGVNQDHKRRCLEKLLVRREPTTQQNVDDVNCALEVEVIDDTALIEATAAVTSFRNLYRKETGLGFGKNPGNYGGSRNLKEENDGKNKRNAAFKKQGKRCSMKCMNEKKSNVQMVEDKSTSEKQIPEVKGKKVCRKMSANVKFVYQKKDAKNQKLVTGVEHLKMENKNSLEKIVGRAIQETDVILNVSVDNEKESTIKFVETETVNEKDDGLKLNPQIDVLNHSESEDQNVCVNTNVGSKKNAYSREEMEAMRFVDEEGQKNKWTQVYRGFASSVAREYTGLVIDANNQPPQRHNRALNCGSARHANAILGVPPVLPLCSPSNYRKFEPYDRVQAQSVMENYYILLILFVLSHNLHPSSKAQENNSSQPIVCPTSFSCSNLGYLSFPFYSSNDSACGLCKVDCNQIVPNIELKQNYPSYDLVRVMPGIRDYFLVRDNYFANQIRNNSCDSLMYEFPPNSSSISYQISPILPVLRCVKSPRLAGQVDEYFRTVGEYYSFDSCNDYNYYYTYSNGYISANNDPPPFCSVVVLPGMPPSMLPNDTDITNLFKLLTFELNFVVQVSDQCQECHGRGGQCSNENQEFWCEYHTRNTKKATFAVGTVIILILLVTFSRLKIFSRRDAENYSTLEAIIKNHEALAPKRYSYSHVKKMTDNFKVKVGEGGYGSVYRGKLQDGKDIAVKVLNELKGNGEDLVNELASISKTCHVNIVSLLGFCFEGRHRALIYEYMPNGSLEKFINNPSSTTGNQLEWKRLYDIAVGIGRGLEYLHRGCNTRILHFDIKPHNILLDQDLCPKISDFGLAKLCPEKTSVVSMSGMRGTPGYIAPEVFSRNFGGVSHKSDVYSYGMMVLEMAGRRGNVVGEDDGSSSTIFFDSVYKQVVSNKNLGLSGISDEQDTEVANKMILVSLWCIQSDPSSRPSMSMVLGMLEGDLKSIQIPPMPFLFSTPDSHH</sequence>
<evidence type="ECO:0000256" key="1">
    <source>
        <dbReference type="ARBA" id="ARBA00004479"/>
    </source>
</evidence>
<dbReference type="Gene3D" id="1.10.510.10">
    <property type="entry name" value="Transferase(Phosphotransferase) domain 1"/>
    <property type="match status" value="1"/>
</dbReference>
<evidence type="ECO:0000313" key="15">
    <source>
        <dbReference type="EMBL" id="KAD3068442.1"/>
    </source>
</evidence>
<name>A0A5N6M3T2_9ASTR</name>
<evidence type="ECO:0000256" key="4">
    <source>
        <dbReference type="ARBA" id="ARBA00022692"/>
    </source>
</evidence>